<comment type="pathway">
    <text evidence="1 14">Cofactor biosynthesis; FAD biosynthesis; FAD from FMN: step 1/1.</text>
</comment>
<keyword evidence="9 14" id="KW-0274">FAD</keyword>
<reference evidence="16 17" key="1">
    <citation type="submission" date="2022-08" db="EMBL/GenBank/DDBJ databases">
        <title>Proteogenomics of the novel Dehalobacterium formicoaceticum strain EZ94 highlights a key role of methyltransferases during anaerobic dichloromethane degradation.</title>
        <authorList>
            <person name="Wasmund K."/>
        </authorList>
    </citation>
    <scope>NUCLEOTIDE SEQUENCE [LARGE SCALE GENOMIC DNA]</scope>
    <source>
        <strain evidence="16 17">EZ94</strain>
    </source>
</reference>
<keyword evidence="6 14" id="KW-0548">Nucleotidyltransferase</keyword>
<dbReference type="PANTHER" id="PTHR22749">
    <property type="entry name" value="RIBOFLAVIN KINASE/FMN ADENYLYLTRANSFERASE"/>
    <property type="match status" value="1"/>
</dbReference>
<evidence type="ECO:0000256" key="12">
    <source>
        <dbReference type="ARBA" id="ARBA00047880"/>
    </source>
</evidence>
<comment type="similarity">
    <text evidence="14">Belongs to the ribF family.</text>
</comment>
<sequence length="320" mass="36240">MKVINNLADFPRESNFVAVAMGNFDGVHRGHQKLIQQMVAKAHQENGLAVVFTFHPHPLLVLKKKNNLLFLNTQEEKEWLIRSLGTDIYFPFPFDQKIAEMMPENFVKDILMDGLGAKAIFIGYNFTFGRKAMGDPELLKSLCPSYGCEVNVVPEIKIDDIHVSSSKIRNFLKKGNIIEANRFLGYPYSLSGMVVPGQQLGRKLGFPTANLNIMPGLLTPEKGVYAVKVQVGDQLFDGVANVGNRPTIGDNLPENVEVHLLNKNLDLYDQEIRVFFMEKLRGEKKFSDLSELTFQVQADISAAEEYLRNRKDWKITCHHK</sequence>
<keyword evidence="7 14" id="KW-0547">Nucleotide-binding</keyword>
<evidence type="ECO:0000259" key="15">
    <source>
        <dbReference type="SMART" id="SM00904"/>
    </source>
</evidence>
<dbReference type="NCBIfam" id="NF004160">
    <property type="entry name" value="PRK05627.1-3"/>
    <property type="match status" value="1"/>
</dbReference>
<dbReference type="RefSeq" id="WP_089611243.1">
    <property type="nucleotide sequence ID" value="NZ_CP022121.1"/>
</dbReference>
<dbReference type="SUPFAM" id="SSF52374">
    <property type="entry name" value="Nucleotidylyl transferase"/>
    <property type="match status" value="1"/>
</dbReference>
<proteinExistence type="inferred from homology"/>
<evidence type="ECO:0000256" key="2">
    <source>
        <dbReference type="ARBA" id="ARBA00005201"/>
    </source>
</evidence>
<evidence type="ECO:0000313" key="17">
    <source>
        <dbReference type="Proteomes" id="UP001524944"/>
    </source>
</evidence>
<comment type="catalytic activity">
    <reaction evidence="13 14">
        <text>FMN + ATP + H(+) = FAD + diphosphate</text>
        <dbReference type="Rhea" id="RHEA:17237"/>
        <dbReference type="ChEBI" id="CHEBI:15378"/>
        <dbReference type="ChEBI" id="CHEBI:30616"/>
        <dbReference type="ChEBI" id="CHEBI:33019"/>
        <dbReference type="ChEBI" id="CHEBI:57692"/>
        <dbReference type="ChEBI" id="CHEBI:58210"/>
        <dbReference type="EC" id="2.7.7.2"/>
    </reaction>
</comment>
<dbReference type="SMART" id="SM00904">
    <property type="entry name" value="Flavokinase"/>
    <property type="match status" value="1"/>
</dbReference>
<keyword evidence="3 14" id="KW-0285">Flavoprotein</keyword>
<keyword evidence="5 14" id="KW-0808">Transferase</keyword>
<dbReference type="InterPro" id="IPR015864">
    <property type="entry name" value="FAD_synthase"/>
</dbReference>
<dbReference type="InterPro" id="IPR023465">
    <property type="entry name" value="Riboflavin_kinase_dom_sf"/>
</dbReference>
<dbReference type="EC" id="2.7.7.2" evidence="14"/>
<keyword evidence="4 14" id="KW-0288">FMN</keyword>
<comment type="pathway">
    <text evidence="2 14">Cofactor biosynthesis; FMN biosynthesis; FMN from riboflavin (ATP route): step 1/1.</text>
</comment>
<evidence type="ECO:0000256" key="9">
    <source>
        <dbReference type="ARBA" id="ARBA00022827"/>
    </source>
</evidence>
<dbReference type="EC" id="2.7.1.26" evidence="14"/>
<dbReference type="GO" id="GO:0003919">
    <property type="term" value="F:FMN adenylyltransferase activity"/>
    <property type="evidence" value="ECO:0007669"/>
    <property type="project" value="UniProtKB-EC"/>
</dbReference>
<evidence type="ECO:0000256" key="3">
    <source>
        <dbReference type="ARBA" id="ARBA00022630"/>
    </source>
</evidence>
<evidence type="ECO:0000256" key="5">
    <source>
        <dbReference type="ARBA" id="ARBA00022679"/>
    </source>
</evidence>
<dbReference type="EMBL" id="JANPWE010000004">
    <property type="protein sequence ID" value="MCR6545899.1"/>
    <property type="molecule type" value="Genomic_DNA"/>
</dbReference>
<keyword evidence="11" id="KW-0511">Multifunctional enzyme</keyword>
<name>A0ABT1Y4U3_9FIRM</name>
<accession>A0ABT1Y4U3</accession>
<dbReference type="Pfam" id="PF01687">
    <property type="entry name" value="Flavokinase"/>
    <property type="match status" value="1"/>
</dbReference>
<keyword evidence="8 14" id="KW-0418">Kinase</keyword>
<dbReference type="Pfam" id="PF06574">
    <property type="entry name" value="FAD_syn"/>
    <property type="match status" value="1"/>
</dbReference>
<evidence type="ECO:0000256" key="6">
    <source>
        <dbReference type="ARBA" id="ARBA00022695"/>
    </source>
</evidence>
<evidence type="ECO:0000256" key="8">
    <source>
        <dbReference type="ARBA" id="ARBA00022777"/>
    </source>
</evidence>
<evidence type="ECO:0000256" key="1">
    <source>
        <dbReference type="ARBA" id="ARBA00004726"/>
    </source>
</evidence>
<dbReference type="InterPro" id="IPR002606">
    <property type="entry name" value="Riboflavin_kinase_bac"/>
</dbReference>
<comment type="caution">
    <text evidence="16">The sequence shown here is derived from an EMBL/GenBank/DDBJ whole genome shotgun (WGS) entry which is preliminary data.</text>
</comment>
<organism evidence="16 17">
    <name type="scientific">Dehalobacterium formicoaceticum</name>
    <dbReference type="NCBI Taxonomy" id="51515"/>
    <lineage>
        <taxon>Bacteria</taxon>
        <taxon>Bacillati</taxon>
        <taxon>Bacillota</taxon>
        <taxon>Clostridia</taxon>
        <taxon>Eubacteriales</taxon>
        <taxon>Peptococcaceae</taxon>
        <taxon>Dehalobacterium</taxon>
    </lineage>
</organism>
<dbReference type="PIRSF" id="PIRSF004491">
    <property type="entry name" value="FAD_Synth"/>
    <property type="match status" value="1"/>
</dbReference>
<keyword evidence="17" id="KW-1185">Reference proteome</keyword>
<dbReference type="PANTHER" id="PTHR22749:SF6">
    <property type="entry name" value="RIBOFLAVIN KINASE"/>
    <property type="match status" value="1"/>
</dbReference>
<dbReference type="GO" id="GO:0008531">
    <property type="term" value="F:riboflavin kinase activity"/>
    <property type="evidence" value="ECO:0007669"/>
    <property type="project" value="UniProtKB-EC"/>
</dbReference>
<gene>
    <name evidence="16" type="ORF">NVS47_10315</name>
</gene>
<evidence type="ECO:0000256" key="13">
    <source>
        <dbReference type="ARBA" id="ARBA00049494"/>
    </source>
</evidence>
<evidence type="ECO:0000256" key="11">
    <source>
        <dbReference type="ARBA" id="ARBA00023268"/>
    </source>
</evidence>
<comment type="catalytic activity">
    <reaction evidence="12 14">
        <text>riboflavin + ATP = FMN + ADP + H(+)</text>
        <dbReference type="Rhea" id="RHEA:14357"/>
        <dbReference type="ChEBI" id="CHEBI:15378"/>
        <dbReference type="ChEBI" id="CHEBI:30616"/>
        <dbReference type="ChEBI" id="CHEBI:57986"/>
        <dbReference type="ChEBI" id="CHEBI:58210"/>
        <dbReference type="ChEBI" id="CHEBI:456216"/>
        <dbReference type="EC" id="2.7.1.26"/>
    </reaction>
</comment>
<evidence type="ECO:0000256" key="7">
    <source>
        <dbReference type="ARBA" id="ARBA00022741"/>
    </source>
</evidence>
<dbReference type="InterPro" id="IPR015865">
    <property type="entry name" value="Riboflavin_kinase_bac/euk"/>
</dbReference>
<evidence type="ECO:0000256" key="14">
    <source>
        <dbReference type="PIRNR" id="PIRNR004491"/>
    </source>
</evidence>
<dbReference type="Proteomes" id="UP001524944">
    <property type="component" value="Unassembled WGS sequence"/>
</dbReference>
<evidence type="ECO:0000256" key="4">
    <source>
        <dbReference type="ARBA" id="ARBA00022643"/>
    </source>
</evidence>
<dbReference type="InterPro" id="IPR014729">
    <property type="entry name" value="Rossmann-like_a/b/a_fold"/>
</dbReference>
<feature type="domain" description="Riboflavin kinase" evidence="15">
    <location>
        <begin position="183"/>
        <end position="308"/>
    </location>
</feature>
<evidence type="ECO:0000256" key="10">
    <source>
        <dbReference type="ARBA" id="ARBA00022840"/>
    </source>
</evidence>
<dbReference type="NCBIfam" id="NF004162">
    <property type="entry name" value="PRK05627.1-5"/>
    <property type="match status" value="1"/>
</dbReference>
<dbReference type="NCBIfam" id="TIGR00083">
    <property type="entry name" value="ribF"/>
    <property type="match status" value="1"/>
</dbReference>
<dbReference type="CDD" id="cd02064">
    <property type="entry name" value="FAD_synthetase_N"/>
    <property type="match status" value="1"/>
</dbReference>
<dbReference type="InterPro" id="IPR023468">
    <property type="entry name" value="Riboflavin_kinase"/>
</dbReference>
<dbReference type="Gene3D" id="2.40.30.30">
    <property type="entry name" value="Riboflavin kinase-like"/>
    <property type="match status" value="1"/>
</dbReference>
<keyword evidence="10 14" id="KW-0067">ATP-binding</keyword>
<dbReference type="SUPFAM" id="SSF82114">
    <property type="entry name" value="Riboflavin kinase-like"/>
    <property type="match status" value="1"/>
</dbReference>
<protein>
    <recommendedName>
        <fullName evidence="14">Riboflavin biosynthesis protein</fullName>
    </recommendedName>
    <domain>
        <recommendedName>
            <fullName evidence="14">Riboflavin kinase</fullName>
            <ecNumber evidence="14">2.7.1.26</ecNumber>
        </recommendedName>
        <alternativeName>
            <fullName evidence="14">Flavokinase</fullName>
        </alternativeName>
    </domain>
    <domain>
        <recommendedName>
            <fullName evidence="14">FMN adenylyltransferase</fullName>
            <ecNumber evidence="14">2.7.7.2</ecNumber>
        </recommendedName>
        <alternativeName>
            <fullName evidence="14">FAD pyrophosphorylase</fullName>
        </alternativeName>
        <alternativeName>
            <fullName evidence="14">FAD synthase</fullName>
        </alternativeName>
    </domain>
</protein>
<evidence type="ECO:0000313" key="16">
    <source>
        <dbReference type="EMBL" id="MCR6545899.1"/>
    </source>
</evidence>
<dbReference type="Gene3D" id="3.40.50.620">
    <property type="entry name" value="HUPs"/>
    <property type="match status" value="1"/>
</dbReference>